<keyword evidence="7" id="KW-0869">Chloride channel</keyword>
<dbReference type="Pfam" id="PF00571">
    <property type="entry name" value="CBS"/>
    <property type="match status" value="2"/>
</dbReference>
<keyword evidence="5" id="KW-0406">Ion transport</keyword>
<gene>
    <name evidence="13" type="primary">clcB</name>
    <name evidence="13" type="ORF">FLA105534_04041</name>
</gene>
<evidence type="ECO:0000313" key="13">
    <source>
        <dbReference type="EMBL" id="CAA9202375.1"/>
    </source>
</evidence>
<feature type="transmembrane region" description="Helical" evidence="11">
    <location>
        <begin position="237"/>
        <end position="254"/>
    </location>
</feature>
<evidence type="ECO:0000259" key="12">
    <source>
        <dbReference type="PROSITE" id="PS51371"/>
    </source>
</evidence>
<evidence type="ECO:0000256" key="6">
    <source>
        <dbReference type="ARBA" id="ARBA00023136"/>
    </source>
</evidence>
<dbReference type="PANTHER" id="PTHR43427:SF6">
    <property type="entry name" value="CHLORIDE CHANNEL PROTEIN CLC-E"/>
    <property type="match status" value="1"/>
</dbReference>
<dbReference type="Gene3D" id="1.10.3080.10">
    <property type="entry name" value="Clc chloride channel"/>
    <property type="match status" value="1"/>
</dbReference>
<dbReference type="AlphaFoldDB" id="A0A6J4GW37"/>
<feature type="transmembrane region" description="Helical" evidence="11">
    <location>
        <begin position="25"/>
        <end position="44"/>
    </location>
</feature>
<evidence type="ECO:0000256" key="1">
    <source>
        <dbReference type="ARBA" id="ARBA00004141"/>
    </source>
</evidence>
<dbReference type="Pfam" id="PF00654">
    <property type="entry name" value="Voltage_CLC"/>
    <property type="match status" value="1"/>
</dbReference>
<dbReference type="SUPFAM" id="SSF81340">
    <property type="entry name" value="Clc chloride channel"/>
    <property type="match status" value="1"/>
</dbReference>
<sequence length="594" mass="64862">MLKKYFRRLESIIALAQSLMTPKQFIFLSSVLIGISCSLAVIVLKTFAHSVFSFATYINGILKLSFINSILPIVGIVLTVFVVKRVLNGSIEKGTSQILYAVAKKASIIPKKQMYAQIVTSSLTVGLGGSAGLESPIVITGAAFGSNFAQNYKLPYKDRTLLIGCGVAAGISAAFNAPIAGVLFAIEVLLVDVSISAFTPIMISAATGALVSAIVLDETILLSFKKQEAFNYHNIPFYVMLGILTGFIAVYYARNFQRVEHYFSNLKVGPYKKALIGSSLLALLIFIFPTLFGEGYESIKTLSETDPGKLLDNTLFADFRNNQWVLLLFVGCTMMVKVFASGLTLGSGGNGGNFAPSLFLGSYLGYFFSKFISLIGLSKLPISNFTMVGMAGILSGLFHAPLTAIFLIAEITGGYSLMIPLMIVSSISFAISKRFEKYSLDVKGLAKKGHAFTSNKDSNILSTLDIDTIIQCDYLTVHPDENLSKLVDLISHSNQVVFAVVDNEKDLVGVVHFNDIREIIFNNYRVKYTLIKDVMKTPVATISSDDSMEIVMSKFEKSKSAFLPVLRNGKYFGFISKSIALEAYRTKLRSMTIE</sequence>
<name>A0A6J4GW37_9FLAO</name>
<dbReference type="InterPro" id="IPR000644">
    <property type="entry name" value="CBS_dom"/>
</dbReference>
<evidence type="ECO:0000313" key="14">
    <source>
        <dbReference type="Proteomes" id="UP000479938"/>
    </source>
</evidence>
<keyword evidence="9" id="KW-0407">Ion channel</keyword>
<proteinExistence type="predicted"/>
<feature type="transmembrane region" description="Helical" evidence="11">
    <location>
        <begin position="324"/>
        <end position="346"/>
    </location>
</feature>
<evidence type="ECO:0000256" key="8">
    <source>
        <dbReference type="ARBA" id="ARBA00023214"/>
    </source>
</evidence>
<keyword evidence="3 11" id="KW-0812">Transmembrane</keyword>
<dbReference type="GO" id="GO:0005254">
    <property type="term" value="F:chloride channel activity"/>
    <property type="evidence" value="ECO:0007669"/>
    <property type="project" value="UniProtKB-KW"/>
</dbReference>
<feature type="transmembrane region" description="Helical" evidence="11">
    <location>
        <begin position="274"/>
        <end position="292"/>
    </location>
</feature>
<dbReference type="CDD" id="cd00400">
    <property type="entry name" value="Voltage_gated_ClC"/>
    <property type="match status" value="1"/>
</dbReference>
<dbReference type="PRINTS" id="PR00762">
    <property type="entry name" value="CLCHANNEL"/>
</dbReference>
<feature type="domain" description="CBS" evidence="12">
    <location>
        <begin position="469"/>
        <end position="526"/>
    </location>
</feature>
<keyword evidence="8" id="KW-0868">Chloride</keyword>
<dbReference type="InterPro" id="IPR046342">
    <property type="entry name" value="CBS_dom_sf"/>
</dbReference>
<keyword evidence="14" id="KW-1185">Reference proteome</keyword>
<feature type="transmembrane region" description="Helical" evidence="11">
    <location>
        <begin position="198"/>
        <end position="216"/>
    </location>
</feature>
<evidence type="ECO:0000256" key="7">
    <source>
        <dbReference type="ARBA" id="ARBA00023173"/>
    </source>
</evidence>
<evidence type="ECO:0000256" key="10">
    <source>
        <dbReference type="PROSITE-ProRule" id="PRU00703"/>
    </source>
</evidence>
<comment type="subcellular location">
    <subcellularLocation>
        <location evidence="1">Membrane</location>
        <topology evidence="1">Multi-pass membrane protein</topology>
    </subcellularLocation>
</comment>
<dbReference type="GO" id="GO:0034707">
    <property type="term" value="C:chloride channel complex"/>
    <property type="evidence" value="ECO:0007669"/>
    <property type="project" value="UniProtKB-KW"/>
</dbReference>
<evidence type="ECO:0000256" key="2">
    <source>
        <dbReference type="ARBA" id="ARBA00022448"/>
    </source>
</evidence>
<accession>A0A6J4GW37</accession>
<dbReference type="Proteomes" id="UP000479938">
    <property type="component" value="Unassembled WGS sequence"/>
</dbReference>
<feature type="transmembrane region" description="Helical" evidence="11">
    <location>
        <begin position="161"/>
        <end position="186"/>
    </location>
</feature>
<feature type="transmembrane region" description="Helical" evidence="11">
    <location>
        <begin position="358"/>
        <end position="378"/>
    </location>
</feature>
<protein>
    <submittedName>
        <fullName evidence="13">Voltage-gated ClC-type chloride channel ClcB</fullName>
    </submittedName>
</protein>
<dbReference type="SUPFAM" id="SSF54631">
    <property type="entry name" value="CBS-domain pair"/>
    <property type="match status" value="1"/>
</dbReference>
<feature type="transmembrane region" description="Helical" evidence="11">
    <location>
        <begin position="414"/>
        <end position="431"/>
    </location>
</feature>
<keyword evidence="4 11" id="KW-1133">Transmembrane helix</keyword>
<evidence type="ECO:0000256" key="9">
    <source>
        <dbReference type="ARBA" id="ARBA00023303"/>
    </source>
</evidence>
<dbReference type="Gene3D" id="3.10.580.10">
    <property type="entry name" value="CBS-domain"/>
    <property type="match status" value="1"/>
</dbReference>
<dbReference type="EMBL" id="CADCSU010000149">
    <property type="protein sequence ID" value="CAA9202375.1"/>
    <property type="molecule type" value="Genomic_DNA"/>
</dbReference>
<organism evidence="13 14">
    <name type="scientific">Flavobacterium bizetiae</name>
    <dbReference type="NCBI Taxonomy" id="2704140"/>
    <lineage>
        <taxon>Bacteria</taxon>
        <taxon>Pseudomonadati</taxon>
        <taxon>Bacteroidota</taxon>
        <taxon>Flavobacteriia</taxon>
        <taxon>Flavobacteriales</taxon>
        <taxon>Flavobacteriaceae</taxon>
        <taxon>Flavobacterium</taxon>
    </lineage>
</organism>
<reference evidence="13 14" key="1">
    <citation type="submission" date="2020-02" db="EMBL/GenBank/DDBJ databases">
        <authorList>
            <person name="Criscuolo A."/>
        </authorList>
    </citation>
    <scope>NUCLEOTIDE SEQUENCE [LARGE SCALE GENOMIC DNA]</scope>
    <source>
        <strain evidence="13">CIP105534</strain>
    </source>
</reference>
<keyword evidence="6 11" id="KW-0472">Membrane</keyword>
<feature type="domain" description="CBS" evidence="12">
    <location>
        <begin position="535"/>
        <end position="590"/>
    </location>
</feature>
<keyword evidence="10" id="KW-0129">CBS domain</keyword>
<dbReference type="PANTHER" id="PTHR43427">
    <property type="entry name" value="CHLORIDE CHANNEL PROTEIN CLC-E"/>
    <property type="match status" value="1"/>
</dbReference>
<evidence type="ECO:0000256" key="3">
    <source>
        <dbReference type="ARBA" id="ARBA00022692"/>
    </source>
</evidence>
<keyword evidence="2" id="KW-0813">Transport</keyword>
<dbReference type="InterPro" id="IPR014743">
    <property type="entry name" value="Cl-channel_core"/>
</dbReference>
<evidence type="ECO:0000256" key="11">
    <source>
        <dbReference type="SAM" id="Phobius"/>
    </source>
</evidence>
<dbReference type="InterPro" id="IPR050368">
    <property type="entry name" value="ClC-type_chloride_channel"/>
</dbReference>
<evidence type="ECO:0000256" key="5">
    <source>
        <dbReference type="ARBA" id="ARBA00023065"/>
    </source>
</evidence>
<dbReference type="RefSeq" id="WP_173972570.1">
    <property type="nucleotide sequence ID" value="NZ_CADCSU010000149.1"/>
</dbReference>
<feature type="transmembrane region" description="Helical" evidence="11">
    <location>
        <begin position="385"/>
        <end position="408"/>
    </location>
</feature>
<feature type="transmembrane region" description="Helical" evidence="11">
    <location>
        <begin position="64"/>
        <end position="83"/>
    </location>
</feature>
<dbReference type="PROSITE" id="PS51371">
    <property type="entry name" value="CBS"/>
    <property type="match status" value="2"/>
</dbReference>
<evidence type="ECO:0000256" key="4">
    <source>
        <dbReference type="ARBA" id="ARBA00022989"/>
    </source>
</evidence>
<dbReference type="InterPro" id="IPR001807">
    <property type="entry name" value="ClC"/>
</dbReference>